<sequence>MKSALATGEVVTDTSQATKIAKHKKWYNNTISYEDLSDELKKKVNINPDMNNRHIVGTQQWKDKVINYQKDLIKQGYDGKALPSKLLIDNEEAQKL</sequence>
<proteinExistence type="predicted"/>
<accession>A0A6A0B711</accession>
<dbReference type="AlphaFoldDB" id="A0A6A0B711"/>
<organism evidence="1 2">
    <name type="scientific">Pseudolactococcus insecticola</name>
    <dbReference type="NCBI Taxonomy" id="2709158"/>
    <lineage>
        <taxon>Bacteria</taxon>
        <taxon>Bacillati</taxon>
        <taxon>Bacillota</taxon>
        <taxon>Bacilli</taxon>
        <taxon>Lactobacillales</taxon>
        <taxon>Streptococcaceae</taxon>
        <taxon>Pseudolactococcus</taxon>
    </lineage>
</organism>
<protein>
    <submittedName>
        <fullName evidence="1">Uncharacterized protein</fullName>
    </submittedName>
</protein>
<keyword evidence="2" id="KW-1185">Reference proteome</keyword>
<dbReference type="Proteomes" id="UP000475928">
    <property type="component" value="Unassembled WGS sequence"/>
</dbReference>
<comment type="caution">
    <text evidence="1">The sequence shown here is derived from an EMBL/GenBank/DDBJ whole genome shotgun (WGS) entry which is preliminary data.</text>
</comment>
<gene>
    <name evidence="1" type="ORF">Hs20B_11340</name>
</gene>
<dbReference type="RefSeq" id="WP_172356539.1">
    <property type="nucleotide sequence ID" value="NZ_BLLH01000005.1"/>
</dbReference>
<dbReference type="EMBL" id="BLLH01000005">
    <property type="protein sequence ID" value="GFH40736.1"/>
    <property type="molecule type" value="Genomic_DNA"/>
</dbReference>
<name>A0A6A0B711_9LACT</name>
<evidence type="ECO:0000313" key="2">
    <source>
        <dbReference type="Proteomes" id="UP000475928"/>
    </source>
</evidence>
<reference evidence="1 2" key="1">
    <citation type="submission" date="2020-02" db="EMBL/GenBank/DDBJ databases">
        <title>Draft genome sequence of Lactococcus sp. Hs20B0-1.</title>
        <authorList>
            <person name="Noda S."/>
            <person name="Yuki M."/>
            <person name="Ohkuma M."/>
        </authorList>
    </citation>
    <scope>NUCLEOTIDE SEQUENCE [LARGE SCALE GENOMIC DNA]</scope>
    <source>
        <strain evidence="1 2">Hs20B0-1</strain>
    </source>
</reference>
<evidence type="ECO:0000313" key="1">
    <source>
        <dbReference type="EMBL" id="GFH40736.1"/>
    </source>
</evidence>